<dbReference type="Proteomes" id="UP001595907">
    <property type="component" value="Unassembled WGS sequence"/>
</dbReference>
<sequence>MNIKKYDIAVTIFDQNYIYKVGLQSILYDKYLNKIKVKFKHTDELYAKVILTNIDVAFVHIPQKHSFECIQKYLLNFKKLNKKVKLIGYLDSYKFEVVEYAHVLCLDGIFLLSDTKEKIYSLLHQCTAHLRNNKPNKIDLIAKINNN</sequence>
<reference evidence="2" key="1">
    <citation type="journal article" date="2019" name="Int. J. Syst. Evol. Microbiol.">
        <title>The Global Catalogue of Microorganisms (GCM) 10K type strain sequencing project: providing services to taxonomists for standard genome sequencing and annotation.</title>
        <authorList>
            <consortium name="The Broad Institute Genomics Platform"/>
            <consortium name="The Broad Institute Genome Sequencing Center for Infectious Disease"/>
            <person name="Wu L."/>
            <person name="Ma J."/>
        </authorList>
    </citation>
    <scope>NUCLEOTIDE SEQUENCE [LARGE SCALE GENOMIC DNA]</scope>
    <source>
        <strain evidence="2">CECT 8289</strain>
    </source>
</reference>
<dbReference type="RefSeq" id="WP_379710489.1">
    <property type="nucleotide sequence ID" value="NZ_JBHSCZ010000003.1"/>
</dbReference>
<evidence type="ECO:0000313" key="2">
    <source>
        <dbReference type="Proteomes" id="UP001595907"/>
    </source>
</evidence>
<proteinExistence type="predicted"/>
<evidence type="ECO:0000313" key="1">
    <source>
        <dbReference type="EMBL" id="MFC4263639.1"/>
    </source>
</evidence>
<organism evidence="1 2">
    <name type="scientific">Ferruginibacter yonginensis</name>
    <dbReference type="NCBI Taxonomy" id="1310416"/>
    <lineage>
        <taxon>Bacteria</taxon>
        <taxon>Pseudomonadati</taxon>
        <taxon>Bacteroidota</taxon>
        <taxon>Chitinophagia</taxon>
        <taxon>Chitinophagales</taxon>
        <taxon>Chitinophagaceae</taxon>
        <taxon>Ferruginibacter</taxon>
    </lineage>
</organism>
<dbReference type="EMBL" id="JBHSCZ010000003">
    <property type="protein sequence ID" value="MFC4263639.1"/>
    <property type="molecule type" value="Genomic_DNA"/>
</dbReference>
<keyword evidence="2" id="KW-1185">Reference proteome</keyword>
<gene>
    <name evidence="1" type="ORF">ACFOWM_12160</name>
</gene>
<protein>
    <submittedName>
        <fullName evidence="1">Uncharacterized protein</fullName>
    </submittedName>
</protein>
<comment type="caution">
    <text evidence="1">The sequence shown here is derived from an EMBL/GenBank/DDBJ whole genome shotgun (WGS) entry which is preliminary data.</text>
</comment>
<name>A0ABV8QXE7_9BACT</name>
<accession>A0ABV8QXE7</accession>